<dbReference type="EMBL" id="SDMP01000019">
    <property type="protein sequence ID" value="RYQ92419.1"/>
    <property type="molecule type" value="Genomic_DNA"/>
</dbReference>
<gene>
    <name evidence="3" type="ORF">Ahy_B09g098643</name>
</gene>
<evidence type="ECO:0000313" key="3">
    <source>
        <dbReference type="EMBL" id="RYQ92419.1"/>
    </source>
</evidence>
<keyword evidence="4" id="KW-1185">Reference proteome</keyword>
<proteinExistence type="predicted"/>
<accession>A0A444XRP7</accession>
<protein>
    <recommendedName>
        <fullName evidence="2">Aminotransferase-like plant mobile domain-containing protein</fullName>
    </recommendedName>
</protein>
<organism evidence="3 4">
    <name type="scientific">Arachis hypogaea</name>
    <name type="common">Peanut</name>
    <dbReference type="NCBI Taxonomy" id="3818"/>
    <lineage>
        <taxon>Eukaryota</taxon>
        <taxon>Viridiplantae</taxon>
        <taxon>Streptophyta</taxon>
        <taxon>Embryophyta</taxon>
        <taxon>Tracheophyta</taxon>
        <taxon>Spermatophyta</taxon>
        <taxon>Magnoliopsida</taxon>
        <taxon>eudicotyledons</taxon>
        <taxon>Gunneridae</taxon>
        <taxon>Pentapetalae</taxon>
        <taxon>rosids</taxon>
        <taxon>fabids</taxon>
        <taxon>Fabales</taxon>
        <taxon>Fabaceae</taxon>
        <taxon>Papilionoideae</taxon>
        <taxon>50 kb inversion clade</taxon>
        <taxon>dalbergioids sensu lato</taxon>
        <taxon>Dalbergieae</taxon>
        <taxon>Pterocarpus clade</taxon>
        <taxon>Arachis</taxon>
    </lineage>
</organism>
<dbReference type="PROSITE" id="PS51257">
    <property type="entry name" value="PROKAR_LIPOPROTEIN"/>
    <property type="match status" value="1"/>
</dbReference>
<dbReference type="InterPro" id="IPR019557">
    <property type="entry name" value="AminoTfrase-like_pln_mobile"/>
</dbReference>
<evidence type="ECO:0000259" key="2">
    <source>
        <dbReference type="Pfam" id="PF10536"/>
    </source>
</evidence>
<feature type="region of interest" description="Disordered" evidence="1">
    <location>
        <begin position="31"/>
        <end position="51"/>
    </location>
</feature>
<evidence type="ECO:0000256" key="1">
    <source>
        <dbReference type="SAM" id="MobiDB-lite"/>
    </source>
</evidence>
<dbReference type="Pfam" id="PF10536">
    <property type="entry name" value="PMD"/>
    <property type="match status" value="1"/>
</dbReference>
<dbReference type="InterPro" id="IPR044824">
    <property type="entry name" value="MAIN-like"/>
</dbReference>
<evidence type="ECO:0000313" key="4">
    <source>
        <dbReference type="Proteomes" id="UP000289738"/>
    </source>
</evidence>
<dbReference type="Proteomes" id="UP000289738">
    <property type="component" value="Chromosome B09"/>
</dbReference>
<comment type="caution">
    <text evidence="3">The sequence shown here is derived from an EMBL/GenBank/DDBJ whole genome shotgun (WGS) entry which is preliminary data.</text>
</comment>
<sequence length="215" mass="24562">MRVHGGAPRCQTAPSSAAGCVEKGVVQHQDDLAQGPSPAHASDHQSGHPPTVHQVLYHAANRWLPDDQQVQQSGMSQQIRDYHAQRVLRWSTSLDRLALDELPWTPYADPWLQDITPDWVRSTGEWRTWLSVIPFVCFNIVEFHQSDRVKRQFGGEQTVPVNPVNVNRFLTIIGRGEDVWWPTKLREWYGAFKARFEVGHMITIQPIADDRPTLE</sequence>
<name>A0A444XRP7_ARAHY</name>
<dbReference type="PANTHER" id="PTHR46033">
    <property type="entry name" value="PROTEIN MAIN-LIKE 2"/>
    <property type="match status" value="1"/>
</dbReference>
<dbReference type="AlphaFoldDB" id="A0A444XRP7"/>
<dbReference type="PANTHER" id="PTHR46033:SF8">
    <property type="entry name" value="PROTEIN MAINTENANCE OF MERISTEMS-LIKE"/>
    <property type="match status" value="1"/>
</dbReference>
<reference evidence="3 4" key="1">
    <citation type="submission" date="2019-01" db="EMBL/GenBank/DDBJ databases">
        <title>Sequencing of cultivated peanut Arachis hypogaea provides insights into genome evolution and oil improvement.</title>
        <authorList>
            <person name="Chen X."/>
        </authorList>
    </citation>
    <scope>NUCLEOTIDE SEQUENCE [LARGE SCALE GENOMIC DNA]</scope>
    <source>
        <strain evidence="4">cv. Fuhuasheng</strain>
        <tissue evidence="3">Leaves</tissue>
    </source>
</reference>
<feature type="domain" description="Aminotransferase-like plant mobile" evidence="2">
    <location>
        <begin position="87"/>
        <end position="162"/>
    </location>
</feature>
<dbReference type="GO" id="GO:0010073">
    <property type="term" value="P:meristem maintenance"/>
    <property type="evidence" value="ECO:0007669"/>
    <property type="project" value="InterPro"/>
</dbReference>